<evidence type="ECO:0000313" key="2">
    <source>
        <dbReference type="Proteomes" id="UP001519460"/>
    </source>
</evidence>
<dbReference type="AlphaFoldDB" id="A0ABD0JGB2"/>
<sequence>LAPSPGRHYEDYGGDGGYEVTMLSSSAIQAEWIRKSFDSVSAHIPSGRRRPANALFLFDRGDGDGDDD</sequence>
<feature type="non-terminal residue" evidence="1">
    <location>
        <position position="1"/>
    </location>
</feature>
<name>A0ABD0JGB2_9CAEN</name>
<dbReference type="Proteomes" id="UP001519460">
    <property type="component" value="Unassembled WGS sequence"/>
</dbReference>
<reference evidence="1 2" key="1">
    <citation type="journal article" date="2023" name="Sci. Data">
        <title>Genome assembly of the Korean intertidal mud-creeper Batillaria attramentaria.</title>
        <authorList>
            <person name="Patra A.K."/>
            <person name="Ho P.T."/>
            <person name="Jun S."/>
            <person name="Lee S.J."/>
            <person name="Kim Y."/>
            <person name="Won Y.J."/>
        </authorList>
    </citation>
    <scope>NUCLEOTIDE SEQUENCE [LARGE SCALE GENOMIC DNA]</scope>
    <source>
        <strain evidence="1">Wonlab-2016</strain>
    </source>
</reference>
<keyword evidence="2" id="KW-1185">Reference proteome</keyword>
<organism evidence="1 2">
    <name type="scientific">Batillaria attramentaria</name>
    <dbReference type="NCBI Taxonomy" id="370345"/>
    <lineage>
        <taxon>Eukaryota</taxon>
        <taxon>Metazoa</taxon>
        <taxon>Spiralia</taxon>
        <taxon>Lophotrochozoa</taxon>
        <taxon>Mollusca</taxon>
        <taxon>Gastropoda</taxon>
        <taxon>Caenogastropoda</taxon>
        <taxon>Sorbeoconcha</taxon>
        <taxon>Cerithioidea</taxon>
        <taxon>Batillariidae</taxon>
        <taxon>Batillaria</taxon>
    </lineage>
</organism>
<protein>
    <submittedName>
        <fullName evidence="1">Uncharacterized protein</fullName>
    </submittedName>
</protein>
<accession>A0ABD0JGB2</accession>
<comment type="caution">
    <text evidence="1">The sequence shown here is derived from an EMBL/GenBank/DDBJ whole genome shotgun (WGS) entry which is preliminary data.</text>
</comment>
<gene>
    <name evidence="1" type="ORF">BaRGS_00034835</name>
</gene>
<dbReference type="EMBL" id="JACVVK020000453">
    <property type="protein sequence ID" value="KAK7473930.1"/>
    <property type="molecule type" value="Genomic_DNA"/>
</dbReference>
<evidence type="ECO:0000313" key="1">
    <source>
        <dbReference type="EMBL" id="KAK7473930.1"/>
    </source>
</evidence>
<proteinExistence type="predicted"/>
<feature type="non-terminal residue" evidence="1">
    <location>
        <position position="68"/>
    </location>
</feature>